<protein>
    <submittedName>
        <fullName evidence="2">DNA binding domain, excisionase family</fullName>
    </submittedName>
</protein>
<dbReference type="Proteomes" id="UP000003455">
    <property type="component" value="Chromosome"/>
</dbReference>
<dbReference type="EMBL" id="ACJA02000001">
    <property type="protein sequence ID" value="EFH96106.1"/>
    <property type="molecule type" value="Genomic_DNA"/>
</dbReference>
<proteinExistence type="predicted"/>
<dbReference type="NCBIfam" id="TIGR01764">
    <property type="entry name" value="excise"/>
    <property type="match status" value="1"/>
</dbReference>
<dbReference type="Pfam" id="PF12728">
    <property type="entry name" value="HTH_17"/>
    <property type="match status" value="1"/>
</dbReference>
<evidence type="ECO:0000259" key="1">
    <source>
        <dbReference type="Pfam" id="PF12728"/>
    </source>
</evidence>
<evidence type="ECO:0000313" key="2">
    <source>
        <dbReference type="EMBL" id="EFH96106.1"/>
    </source>
</evidence>
<dbReference type="InterPro" id="IPR010093">
    <property type="entry name" value="SinI_DNA-bd"/>
</dbReference>
<feature type="domain" description="Helix-turn-helix" evidence="1">
    <location>
        <begin position="20"/>
        <end position="69"/>
    </location>
</feature>
<dbReference type="GO" id="GO:0003677">
    <property type="term" value="F:DNA binding"/>
    <property type="evidence" value="ECO:0007669"/>
    <property type="project" value="InterPro"/>
</dbReference>
<accession>A0A0E1XJZ8</accession>
<sequence>MHKGIKINAYILKVRGDFMFMTVKEVAQLLRISERHTYKLLQKNVIPHTKIGGKILVNKERLLETLEKKEVK</sequence>
<dbReference type="HOGENOM" id="CLU_140176_10_3_9"/>
<organism evidence="2">
    <name type="scientific">Staphylococcus aureus subsp. aureus MN8</name>
    <dbReference type="NCBI Taxonomy" id="548470"/>
    <lineage>
        <taxon>Bacteria</taxon>
        <taxon>Bacillati</taxon>
        <taxon>Bacillota</taxon>
        <taxon>Bacilli</taxon>
        <taxon>Bacillales</taxon>
        <taxon>Staphylococcaceae</taxon>
        <taxon>Staphylococcus</taxon>
    </lineage>
</organism>
<dbReference type="AlphaFoldDB" id="A0A0E1XJZ8"/>
<gene>
    <name evidence="2" type="ORF">HMPREF0769_10108</name>
</gene>
<dbReference type="InterPro" id="IPR041657">
    <property type="entry name" value="HTH_17"/>
</dbReference>
<reference evidence="2" key="1">
    <citation type="submission" date="2010-05" db="EMBL/GenBank/DDBJ databases">
        <authorList>
            <person name="Muzny D."/>
            <person name="Qin X."/>
            <person name="Buhay C."/>
            <person name="Dugan-Rocha S."/>
            <person name="Ding Y."/>
            <person name="Chen G."/>
            <person name="Hawes A."/>
            <person name="Holder M."/>
            <person name="Jhangiani S."/>
            <person name="Johnson A."/>
            <person name="Khan Z."/>
            <person name="Li Z."/>
            <person name="Liu W."/>
            <person name="Liu X."/>
            <person name="Perez L."/>
            <person name="Shen H."/>
            <person name="Wang Q."/>
            <person name="Watt J."/>
            <person name="Xi L."/>
            <person name="Xin Y."/>
            <person name="Zhou J."/>
            <person name="Deng J."/>
            <person name="Jiang H."/>
            <person name="Liu Y."/>
            <person name="Qu J."/>
            <person name="Song X.-Z."/>
            <person name="Zhang L."/>
            <person name="Villasana D."/>
            <person name="Johnson A."/>
            <person name="Liu J."/>
            <person name="Liyanage D."/>
            <person name="Lorensuhewa L."/>
            <person name="Robinson T."/>
            <person name="Song A."/>
            <person name="Song B.-B."/>
            <person name="Dinh H."/>
            <person name="Thornton R."/>
            <person name="Coyle M."/>
            <person name="Francisco L."/>
            <person name="Jackson L."/>
            <person name="Javaid M."/>
            <person name="Korchina V."/>
            <person name="Kovar C."/>
            <person name="Mata R."/>
            <person name="Mathew T."/>
            <person name="Ngo R."/>
            <person name="Nguyen L."/>
            <person name="Nguyen N."/>
            <person name="Okwuonu G."/>
            <person name="Ongeri F."/>
            <person name="Pham C."/>
            <person name="Simmons D."/>
            <person name="Wilczek-Boney K."/>
            <person name="Hale W."/>
            <person name="Jakkamsetti A."/>
            <person name="Pham P."/>
            <person name="Ruth R."/>
            <person name="San Lucas F."/>
            <person name="Warren J."/>
            <person name="Zhang J."/>
            <person name="Zhao Z."/>
            <person name="Zhou C."/>
            <person name="Zhu D."/>
            <person name="Lee S."/>
            <person name="Bess C."/>
            <person name="Blankenburg K."/>
            <person name="Forbes L."/>
            <person name="Fu Q."/>
            <person name="Gubbala S."/>
            <person name="Hirani K."/>
            <person name="Jayaseelan J.C."/>
            <person name="Lara F."/>
            <person name="Munidasa M."/>
            <person name="Palculict T."/>
            <person name="Patil S."/>
            <person name="Pu L.-L."/>
            <person name="Saada N."/>
            <person name="Tang L."/>
            <person name="Weissenberger G."/>
            <person name="Zhu Y."/>
            <person name="Hemphill L."/>
            <person name="Shang Y."/>
            <person name="Youmans B."/>
            <person name="Ayvaz T."/>
            <person name="Ross M."/>
            <person name="Santibanez J."/>
            <person name="Aqrawi P."/>
            <person name="Gross S."/>
            <person name="Joshi V."/>
            <person name="Fowler G."/>
            <person name="Nazareth L."/>
            <person name="Reid J."/>
            <person name="Worley K."/>
            <person name="Petrosino J."/>
            <person name="Highlander S."/>
            <person name="Gibbs R."/>
        </authorList>
    </citation>
    <scope>NUCLEOTIDE SEQUENCE [LARGE SCALE GENOMIC DNA]</scope>
    <source>
        <strain evidence="2">MN8</strain>
    </source>
</reference>
<comment type="caution">
    <text evidence="2">The sequence shown here is derived from an EMBL/GenBank/DDBJ whole genome shotgun (WGS) entry which is preliminary data.</text>
</comment>
<name>A0A0E1XJZ8_STAAU</name>